<proteinExistence type="predicted"/>
<evidence type="ECO:0000313" key="2">
    <source>
        <dbReference type="WBParaSite" id="RSKR_0000626100.1"/>
    </source>
</evidence>
<protein>
    <submittedName>
        <fullName evidence="2">ShKT domain-containing protein</fullName>
    </submittedName>
</protein>
<reference evidence="2" key="1">
    <citation type="submission" date="2016-11" db="UniProtKB">
        <authorList>
            <consortium name="WormBaseParasite"/>
        </authorList>
    </citation>
    <scope>IDENTIFICATION</scope>
    <source>
        <strain evidence="2">KR3021</strain>
    </source>
</reference>
<organism evidence="1 2">
    <name type="scientific">Rhabditophanes sp. KR3021</name>
    <dbReference type="NCBI Taxonomy" id="114890"/>
    <lineage>
        <taxon>Eukaryota</taxon>
        <taxon>Metazoa</taxon>
        <taxon>Ecdysozoa</taxon>
        <taxon>Nematoda</taxon>
        <taxon>Chromadorea</taxon>
        <taxon>Rhabditida</taxon>
        <taxon>Tylenchina</taxon>
        <taxon>Panagrolaimomorpha</taxon>
        <taxon>Strongyloidoidea</taxon>
        <taxon>Alloionematidae</taxon>
        <taxon>Rhabditophanes</taxon>
    </lineage>
</organism>
<name>A0AC35U1Y0_9BILA</name>
<dbReference type="WBParaSite" id="RSKR_0000626100.1">
    <property type="protein sequence ID" value="RSKR_0000626100.1"/>
    <property type="gene ID" value="RSKR_0000626100"/>
</dbReference>
<accession>A0AC35U1Y0</accession>
<dbReference type="Proteomes" id="UP000095286">
    <property type="component" value="Unplaced"/>
</dbReference>
<evidence type="ECO:0000313" key="1">
    <source>
        <dbReference type="Proteomes" id="UP000095286"/>
    </source>
</evidence>
<sequence length="120" mass="13358">MRFIIFISFAILVTVFCEDLVLGCKNGKCFAGFQCEKEACVKCTDKADNCSDLKAACTITAYKKEMDQCKKTCGFCEDPTPSIDCKDTEKNCAELAKYCKDPKYEAMLSKVCKKTCSICT</sequence>